<dbReference type="Proteomes" id="UP000887579">
    <property type="component" value="Unplaced"/>
</dbReference>
<reference evidence="2" key="1">
    <citation type="submission" date="2022-11" db="UniProtKB">
        <authorList>
            <consortium name="WormBaseParasite"/>
        </authorList>
    </citation>
    <scope>IDENTIFICATION</scope>
</reference>
<sequence>MANFQDLQQLNNTNDSESKVDSVEAEAAIDSAFDDVFEDEFVCTRKSSASSLQYSQSGVSNQQQQQQQRRCSQGSSGSSGGTPSSSNIYAIV</sequence>
<accession>A0AC34GI43</accession>
<protein>
    <submittedName>
        <fullName evidence="2">Uncharacterized protein</fullName>
    </submittedName>
</protein>
<evidence type="ECO:0000313" key="2">
    <source>
        <dbReference type="WBParaSite" id="ES5_v2.g29303.t1"/>
    </source>
</evidence>
<organism evidence="1 2">
    <name type="scientific">Panagrolaimus sp. ES5</name>
    <dbReference type="NCBI Taxonomy" id="591445"/>
    <lineage>
        <taxon>Eukaryota</taxon>
        <taxon>Metazoa</taxon>
        <taxon>Ecdysozoa</taxon>
        <taxon>Nematoda</taxon>
        <taxon>Chromadorea</taxon>
        <taxon>Rhabditida</taxon>
        <taxon>Tylenchina</taxon>
        <taxon>Panagrolaimomorpha</taxon>
        <taxon>Panagrolaimoidea</taxon>
        <taxon>Panagrolaimidae</taxon>
        <taxon>Panagrolaimus</taxon>
    </lineage>
</organism>
<evidence type="ECO:0000313" key="1">
    <source>
        <dbReference type="Proteomes" id="UP000887579"/>
    </source>
</evidence>
<proteinExistence type="predicted"/>
<dbReference type="WBParaSite" id="ES5_v2.g29303.t1">
    <property type="protein sequence ID" value="ES5_v2.g29303.t1"/>
    <property type="gene ID" value="ES5_v2.g29303"/>
</dbReference>
<name>A0AC34GI43_9BILA</name>